<evidence type="ECO:0000256" key="1">
    <source>
        <dbReference type="ARBA" id="ARBA00022801"/>
    </source>
</evidence>
<comment type="function">
    <text evidence="6">Catalyzes the hydrolysis of queuosine 5'-phosphate, releasing the nucleobase queuine (q). Is required for salvage of queuine from exogenous queuosine (Q) that is imported and then converted to queuosine 5'-phosphate intracellularly.</text>
</comment>
<dbReference type="EC" id="3.2.2.-" evidence="6"/>
<evidence type="ECO:0000256" key="6">
    <source>
        <dbReference type="RuleBase" id="RU365002"/>
    </source>
</evidence>
<evidence type="ECO:0000313" key="8">
    <source>
        <dbReference type="Proteomes" id="UP000688137"/>
    </source>
</evidence>
<dbReference type="GO" id="GO:0006400">
    <property type="term" value="P:tRNA modification"/>
    <property type="evidence" value="ECO:0007669"/>
    <property type="project" value="TreeGrafter"/>
</dbReference>
<comment type="similarity">
    <text evidence="2 6">Belongs to the QNG1 protein family.</text>
</comment>
<comment type="caution">
    <text evidence="7">The sequence shown here is derived from an EMBL/GenBank/DDBJ whole genome shotgun (WGS) entry which is preliminary data.</text>
</comment>
<accession>A0A8S1NE04</accession>
<evidence type="ECO:0000256" key="4">
    <source>
        <dbReference type="ARBA" id="ARBA00035393"/>
    </source>
</evidence>
<evidence type="ECO:0000256" key="5">
    <source>
        <dbReference type="ARBA" id="ARBA00048204"/>
    </source>
</evidence>
<evidence type="ECO:0000256" key="2">
    <source>
        <dbReference type="ARBA" id="ARBA00035119"/>
    </source>
</evidence>
<name>A0A8S1NE04_PARPR</name>
<comment type="catalytic activity">
    <reaction evidence="5 6">
        <text>queuosine 5'-phosphate + H2O = queuine + D-ribose 5-phosphate</text>
        <dbReference type="Rhea" id="RHEA:75387"/>
        <dbReference type="ChEBI" id="CHEBI:15377"/>
        <dbReference type="ChEBI" id="CHEBI:17433"/>
        <dbReference type="ChEBI" id="CHEBI:78346"/>
        <dbReference type="ChEBI" id="CHEBI:194371"/>
    </reaction>
    <physiologicalReaction direction="left-to-right" evidence="5 6">
        <dbReference type="Rhea" id="RHEA:75388"/>
    </physiologicalReaction>
</comment>
<keyword evidence="1 6" id="KW-0378">Hydrolase</keyword>
<dbReference type="AlphaFoldDB" id="A0A8S1NE04"/>
<sequence length="174" mass="20518">MTFEEFLKLLFPKFPEFRLVTERYRLLQHALEVLFTFYEGEFVSVIKAANNSAAKLLNILITQFLGFQDHEINKSFFQQTIINCKGDIYAALKGLVNLMILKSQQYFQIIEFHKLQINQIQKIKLIPHGLECEIEIRANSIIPVELIKEEFKKLGQKLNSIEVDWILWQIVEEQ</sequence>
<dbReference type="Proteomes" id="UP000688137">
    <property type="component" value="Unassembled WGS sequence"/>
</dbReference>
<evidence type="ECO:0000313" key="7">
    <source>
        <dbReference type="EMBL" id="CAD8088171.1"/>
    </source>
</evidence>
<dbReference type="EMBL" id="CAJJDM010000083">
    <property type="protein sequence ID" value="CAD8088171.1"/>
    <property type="molecule type" value="Genomic_DNA"/>
</dbReference>
<proteinExistence type="inferred from homology"/>
<dbReference type="InterPro" id="IPR019438">
    <property type="entry name" value="Q_salvage"/>
</dbReference>
<dbReference type="PANTHER" id="PTHR21314:SF0">
    <property type="entry name" value="QUEUOSINE 5'-PHOSPHATE N-GLYCOSYLASE_HYDROLASE"/>
    <property type="match status" value="1"/>
</dbReference>
<keyword evidence="8" id="KW-1185">Reference proteome</keyword>
<reference evidence="7" key="1">
    <citation type="submission" date="2021-01" db="EMBL/GenBank/DDBJ databases">
        <authorList>
            <consortium name="Genoscope - CEA"/>
            <person name="William W."/>
        </authorList>
    </citation>
    <scope>NUCLEOTIDE SEQUENCE</scope>
</reference>
<dbReference type="Pfam" id="PF10343">
    <property type="entry name" value="Q_salvage"/>
    <property type="match status" value="1"/>
</dbReference>
<dbReference type="GO" id="GO:0016787">
    <property type="term" value="F:hydrolase activity"/>
    <property type="evidence" value="ECO:0007669"/>
    <property type="project" value="UniProtKB-KW"/>
</dbReference>
<organism evidence="7 8">
    <name type="scientific">Paramecium primaurelia</name>
    <dbReference type="NCBI Taxonomy" id="5886"/>
    <lineage>
        <taxon>Eukaryota</taxon>
        <taxon>Sar</taxon>
        <taxon>Alveolata</taxon>
        <taxon>Ciliophora</taxon>
        <taxon>Intramacronucleata</taxon>
        <taxon>Oligohymenophorea</taxon>
        <taxon>Peniculida</taxon>
        <taxon>Parameciidae</taxon>
        <taxon>Paramecium</taxon>
    </lineage>
</organism>
<protein>
    <recommendedName>
        <fullName evidence="3 6">Queuosine 5'-phosphate N-glycosylase/hydrolase</fullName>
        <ecNumber evidence="6">3.2.2.-</ecNumber>
    </recommendedName>
    <alternativeName>
        <fullName evidence="4 6">Queuosine-nucleotide N-glycosylase/hydrolase</fullName>
    </alternativeName>
</protein>
<gene>
    <name evidence="7" type="ORF">PPRIM_AZ9-3.1.T0800122</name>
</gene>
<dbReference type="PANTHER" id="PTHR21314">
    <property type="entry name" value="QUEUOSINE 5'-PHOSPHATE N-GLYCOSYLASE_HYDROLASE-RELATED"/>
    <property type="match status" value="1"/>
</dbReference>
<evidence type="ECO:0000256" key="3">
    <source>
        <dbReference type="ARBA" id="ARBA00035306"/>
    </source>
</evidence>